<dbReference type="PROSITE" id="PS01081">
    <property type="entry name" value="HTH_TETR_1"/>
    <property type="match status" value="1"/>
</dbReference>
<dbReference type="RefSeq" id="WP_145890772.1">
    <property type="nucleotide sequence ID" value="NZ_CP032703.1"/>
</dbReference>
<reference evidence="6 7" key="1">
    <citation type="submission" date="2018-10" db="EMBL/GenBank/DDBJ databases">
        <title>Genome Sequencing of Pantoea dispersa DSM 32899.</title>
        <authorList>
            <person name="Nawrath M."/>
            <person name="Ottenheim C."/>
            <person name="Wilm A."/>
            <person name="Zimmermann W."/>
            <person name="Wu J.C."/>
        </authorList>
    </citation>
    <scope>NUCLEOTIDE SEQUENCE [LARGE SCALE GENOMIC DNA]</scope>
    <source>
        <strain evidence="6 7">DSM 32899</strain>
        <plasmid evidence="6 7">unnamed1</plasmid>
    </source>
</reference>
<keyword evidence="2 4" id="KW-0238">DNA-binding</keyword>
<geneLocation type="plasmid" evidence="6 7">
    <name>unnamed1</name>
</geneLocation>
<feature type="DNA-binding region" description="H-T-H motif" evidence="4">
    <location>
        <begin position="42"/>
        <end position="61"/>
    </location>
</feature>
<proteinExistence type="predicted"/>
<feature type="domain" description="HTH tetR-type" evidence="5">
    <location>
        <begin position="19"/>
        <end position="79"/>
    </location>
</feature>
<dbReference type="InterPro" id="IPR011075">
    <property type="entry name" value="TetR_C"/>
</dbReference>
<keyword evidence="6" id="KW-0614">Plasmid</keyword>
<dbReference type="PANTHER" id="PTHR47506:SF10">
    <property type="entry name" value="TRANSCRIPTIONAL REGULATORY PROTEIN"/>
    <property type="match status" value="1"/>
</dbReference>
<organism evidence="6 7">
    <name type="scientific">Candidatus Pantoea soli</name>
    <dbReference type="NCBI Taxonomy" id="3098669"/>
    <lineage>
        <taxon>Bacteria</taxon>
        <taxon>Pseudomonadati</taxon>
        <taxon>Pseudomonadota</taxon>
        <taxon>Gammaproteobacteria</taxon>
        <taxon>Enterobacterales</taxon>
        <taxon>Erwiniaceae</taxon>
        <taxon>Pantoea</taxon>
    </lineage>
</organism>
<dbReference type="Proteomes" id="UP000319411">
    <property type="component" value="Plasmid unnamed1"/>
</dbReference>
<name>A0A518XHZ1_9GAMM</name>
<dbReference type="SUPFAM" id="SSF48498">
    <property type="entry name" value="Tetracyclin repressor-like, C-terminal domain"/>
    <property type="match status" value="1"/>
</dbReference>
<dbReference type="GO" id="GO:0003677">
    <property type="term" value="F:DNA binding"/>
    <property type="evidence" value="ECO:0007669"/>
    <property type="project" value="UniProtKB-UniRule"/>
</dbReference>
<evidence type="ECO:0000259" key="5">
    <source>
        <dbReference type="PROSITE" id="PS50977"/>
    </source>
</evidence>
<evidence type="ECO:0000313" key="6">
    <source>
        <dbReference type="EMBL" id="QDY43788.1"/>
    </source>
</evidence>
<protein>
    <submittedName>
        <fullName evidence="6">TetR/AcrR family transcriptional regulator</fullName>
    </submittedName>
</protein>
<evidence type="ECO:0000313" key="7">
    <source>
        <dbReference type="Proteomes" id="UP000319411"/>
    </source>
</evidence>
<gene>
    <name evidence="6" type="ORF">D8B20_17790</name>
</gene>
<dbReference type="Gene3D" id="1.10.10.60">
    <property type="entry name" value="Homeodomain-like"/>
    <property type="match status" value="1"/>
</dbReference>
<dbReference type="Gene3D" id="1.10.357.10">
    <property type="entry name" value="Tetracycline Repressor, domain 2"/>
    <property type="match status" value="1"/>
</dbReference>
<dbReference type="KEGG" id="pdis:D8B20_17790"/>
<evidence type="ECO:0000256" key="4">
    <source>
        <dbReference type="PROSITE-ProRule" id="PRU00335"/>
    </source>
</evidence>
<dbReference type="SUPFAM" id="SSF46689">
    <property type="entry name" value="Homeodomain-like"/>
    <property type="match status" value="1"/>
</dbReference>
<dbReference type="Pfam" id="PF00440">
    <property type="entry name" value="TetR_N"/>
    <property type="match status" value="1"/>
</dbReference>
<evidence type="ECO:0000256" key="1">
    <source>
        <dbReference type="ARBA" id="ARBA00023015"/>
    </source>
</evidence>
<keyword evidence="3" id="KW-0804">Transcription</keyword>
<dbReference type="InterPro" id="IPR001647">
    <property type="entry name" value="HTH_TetR"/>
</dbReference>
<dbReference type="PROSITE" id="PS50977">
    <property type="entry name" value="HTH_TETR_2"/>
    <property type="match status" value="1"/>
</dbReference>
<evidence type="ECO:0000256" key="3">
    <source>
        <dbReference type="ARBA" id="ARBA00023163"/>
    </source>
</evidence>
<accession>A0A518XHZ1</accession>
<dbReference type="PANTHER" id="PTHR47506">
    <property type="entry name" value="TRANSCRIPTIONAL REGULATORY PROTEIN"/>
    <property type="match status" value="1"/>
</dbReference>
<dbReference type="InterPro" id="IPR009057">
    <property type="entry name" value="Homeodomain-like_sf"/>
</dbReference>
<evidence type="ECO:0000256" key="2">
    <source>
        <dbReference type="ARBA" id="ARBA00023125"/>
    </source>
</evidence>
<keyword evidence="1" id="KW-0805">Transcription regulation</keyword>
<keyword evidence="7" id="KW-1185">Reference proteome</keyword>
<dbReference type="OrthoDB" id="270177at2"/>
<sequence length="205" mass="22853">MTRNTSPAAPPRERGRPRNFNIDDALDNAMIVFRQKGFHAASINDLGEAMNLTAGSIYKAFQDKRSLFLRVFERYILLRNTDLRARLQQFPTGLARIAELLQFYLESASEIEGRRGCLVVGSTVELQTLDEELSQLVREAVLRNRNFLTSLIRQGQEDGSVAAHLDADTAAGLLLCVAFGMRVVGKIQDVTNGKETINMALNILK</sequence>
<dbReference type="AlphaFoldDB" id="A0A518XHZ1"/>
<dbReference type="InterPro" id="IPR023772">
    <property type="entry name" value="DNA-bd_HTH_TetR-type_CS"/>
</dbReference>
<dbReference type="EMBL" id="CP032703">
    <property type="protein sequence ID" value="QDY43788.1"/>
    <property type="molecule type" value="Genomic_DNA"/>
</dbReference>
<dbReference type="Pfam" id="PF16925">
    <property type="entry name" value="TetR_C_13"/>
    <property type="match status" value="1"/>
</dbReference>
<dbReference type="InterPro" id="IPR036271">
    <property type="entry name" value="Tet_transcr_reg_TetR-rel_C_sf"/>
</dbReference>